<dbReference type="Pfam" id="PF13669">
    <property type="entry name" value="Glyoxalase_4"/>
    <property type="match status" value="1"/>
</dbReference>
<accession>A0A9X2HM85</accession>
<dbReference type="InterPro" id="IPR029068">
    <property type="entry name" value="Glyas_Bleomycin-R_OHBP_Dase"/>
</dbReference>
<sequence>MVKTPDQIAYFVPDIREAAAQHAATFGSGPFYVAEHIRFSSCLYRGQPSDWDHSSSFGQWGDVMIEFMQQNKPGPSSLHDVFPEGSNRYGVHHMAYIIDDAPSHAAELAGKGIETILHGVLTNGIEVIHVDTRARYGHLIELCTRSKALSEVYDFIREQSVGWGGSDPVRTIEL</sequence>
<proteinExistence type="predicted"/>
<name>A0A9X2HM85_9SPHN</name>
<protein>
    <submittedName>
        <fullName evidence="1">VOC family protein</fullName>
    </submittedName>
</protein>
<evidence type="ECO:0000313" key="2">
    <source>
        <dbReference type="Proteomes" id="UP001139451"/>
    </source>
</evidence>
<dbReference type="RefSeq" id="WP_254292392.1">
    <property type="nucleotide sequence ID" value="NZ_JAMLDX010000004.1"/>
</dbReference>
<comment type="caution">
    <text evidence="1">The sequence shown here is derived from an EMBL/GenBank/DDBJ whole genome shotgun (WGS) entry which is preliminary data.</text>
</comment>
<organism evidence="1 2">
    <name type="scientific">Sphingomonas tagetis</name>
    <dbReference type="NCBI Taxonomy" id="2949092"/>
    <lineage>
        <taxon>Bacteria</taxon>
        <taxon>Pseudomonadati</taxon>
        <taxon>Pseudomonadota</taxon>
        <taxon>Alphaproteobacteria</taxon>
        <taxon>Sphingomonadales</taxon>
        <taxon>Sphingomonadaceae</taxon>
        <taxon>Sphingomonas</taxon>
    </lineage>
</organism>
<dbReference type="AlphaFoldDB" id="A0A9X2HM85"/>
<keyword evidence="2" id="KW-1185">Reference proteome</keyword>
<dbReference type="Proteomes" id="UP001139451">
    <property type="component" value="Unassembled WGS sequence"/>
</dbReference>
<dbReference type="Gene3D" id="3.10.180.10">
    <property type="entry name" value="2,3-Dihydroxybiphenyl 1,2-Dioxygenase, domain 1"/>
    <property type="match status" value="1"/>
</dbReference>
<gene>
    <name evidence="1" type="ORF">M9978_07535</name>
</gene>
<dbReference type="EMBL" id="JAMLDX010000004">
    <property type="protein sequence ID" value="MCP3730279.1"/>
    <property type="molecule type" value="Genomic_DNA"/>
</dbReference>
<reference evidence="1" key="1">
    <citation type="submission" date="2022-05" db="EMBL/GenBank/DDBJ databases">
        <title>Sphingomonas sp. strain MG17 Genome sequencing and assembly.</title>
        <authorList>
            <person name="Kim I."/>
        </authorList>
    </citation>
    <scope>NUCLEOTIDE SEQUENCE</scope>
    <source>
        <strain evidence="1">MG17</strain>
    </source>
</reference>
<dbReference type="SUPFAM" id="SSF54593">
    <property type="entry name" value="Glyoxalase/Bleomycin resistance protein/Dihydroxybiphenyl dioxygenase"/>
    <property type="match status" value="1"/>
</dbReference>
<evidence type="ECO:0000313" key="1">
    <source>
        <dbReference type="EMBL" id="MCP3730279.1"/>
    </source>
</evidence>